<accession>A0AAD5YU77</accession>
<evidence type="ECO:0000313" key="1">
    <source>
        <dbReference type="EMBL" id="KAJ3564855.1"/>
    </source>
</evidence>
<dbReference type="EMBL" id="JANIEX010000624">
    <property type="protein sequence ID" value="KAJ3564855.1"/>
    <property type="molecule type" value="Genomic_DNA"/>
</dbReference>
<keyword evidence="2" id="KW-1185">Reference proteome</keyword>
<evidence type="ECO:0000313" key="2">
    <source>
        <dbReference type="Proteomes" id="UP001213000"/>
    </source>
</evidence>
<gene>
    <name evidence="1" type="ORF">NP233_g8023</name>
</gene>
<dbReference type="Proteomes" id="UP001213000">
    <property type="component" value="Unassembled WGS sequence"/>
</dbReference>
<comment type="caution">
    <text evidence="1">The sequence shown here is derived from an EMBL/GenBank/DDBJ whole genome shotgun (WGS) entry which is preliminary data.</text>
</comment>
<organism evidence="1 2">
    <name type="scientific">Leucocoprinus birnbaumii</name>
    <dbReference type="NCBI Taxonomy" id="56174"/>
    <lineage>
        <taxon>Eukaryota</taxon>
        <taxon>Fungi</taxon>
        <taxon>Dikarya</taxon>
        <taxon>Basidiomycota</taxon>
        <taxon>Agaricomycotina</taxon>
        <taxon>Agaricomycetes</taxon>
        <taxon>Agaricomycetidae</taxon>
        <taxon>Agaricales</taxon>
        <taxon>Agaricineae</taxon>
        <taxon>Agaricaceae</taxon>
        <taxon>Leucocoprinus</taxon>
    </lineage>
</organism>
<reference evidence="1" key="1">
    <citation type="submission" date="2022-07" db="EMBL/GenBank/DDBJ databases">
        <title>Genome Sequence of Leucocoprinus birnbaumii.</title>
        <authorList>
            <person name="Buettner E."/>
        </authorList>
    </citation>
    <scope>NUCLEOTIDE SEQUENCE</scope>
    <source>
        <strain evidence="1">VT141</strain>
    </source>
</reference>
<name>A0AAD5YU77_9AGAR</name>
<proteinExistence type="predicted"/>
<dbReference type="AlphaFoldDB" id="A0AAD5YU77"/>
<protein>
    <submittedName>
        <fullName evidence="1">Uncharacterized protein</fullName>
    </submittedName>
</protein>
<sequence>MVGYHNVKMGRHKVIKRASVTQAASTSNDYSFEYSPPGTLVERLHTGETAYHQALNTENLSNHHFLLSSYECFAPLPLMPQNTVANSVHQAEQFGLLPSSRFQASIFTLFPSSSSMLRVLSALHRLPEVTENSSPKPTPVSE</sequence>